<comment type="caution">
    <text evidence="3">The sequence shown here is derived from an EMBL/GenBank/DDBJ whole genome shotgun (WGS) entry which is preliminary data.</text>
</comment>
<dbReference type="AlphaFoldDB" id="A0A495J7B5"/>
<dbReference type="InterPro" id="IPR025232">
    <property type="entry name" value="DUF4174"/>
</dbReference>
<proteinExistence type="predicted"/>
<gene>
    <name evidence="3" type="ORF">BDD43_4124</name>
</gene>
<dbReference type="Pfam" id="PF13778">
    <property type="entry name" value="DUF4174"/>
    <property type="match status" value="1"/>
</dbReference>
<reference evidence="3 4" key="1">
    <citation type="submission" date="2018-10" db="EMBL/GenBank/DDBJ databases">
        <title>Genomic Encyclopedia of Archaeal and Bacterial Type Strains, Phase II (KMG-II): from individual species to whole genera.</title>
        <authorList>
            <person name="Goeker M."/>
        </authorList>
    </citation>
    <scope>NUCLEOTIDE SEQUENCE [LARGE SCALE GENOMIC DNA]</scope>
    <source>
        <strain evidence="3 4">DSM 18602</strain>
    </source>
</reference>
<accession>A0A495J7B5</accession>
<keyword evidence="1" id="KW-0732">Signal</keyword>
<dbReference type="Proteomes" id="UP000268007">
    <property type="component" value="Unassembled WGS sequence"/>
</dbReference>
<name>A0A495J7B5_9SPHI</name>
<evidence type="ECO:0000313" key="4">
    <source>
        <dbReference type="Proteomes" id="UP000268007"/>
    </source>
</evidence>
<organism evidence="3 4">
    <name type="scientific">Mucilaginibacter gracilis</name>
    <dbReference type="NCBI Taxonomy" id="423350"/>
    <lineage>
        <taxon>Bacteria</taxon>
        <taxon>Pseudomonadati</taxon>
        <taxon>Bacteroidota</taxon>
        <taxon>Sphingobacteriia</taxon>
        <taxon>Sphingobacteriales</taxon>
        <taxon>Sphingobacteriaceae</taxon>
        <taxon>Mucilaginibacter</taxon>
    </lineage>
</organism>
<keyword evidence="4" id="KW-1185">Reference proteome</keyword>
<evidence type="ECO:0000259" key="2">
    <source>
        <dbReference type="Pfam" id="PF13778"/>
    </source>
</evidence>
<sequence length="123" mass="14060">MQIKILIIFAACLWFKSQGPANHCVFIFADKTNNADLIRQINILKADPNGTNSRNIIYKVVTYSANNAEHYKKWKVSNVPFTVILIGNDNGEKLRSHQPVSLAKIFELVDNTSRRREQGHHKL</sequence>
<evidence type="ECO:0000313" key="3">
    <source>
        <dbReference type="EMBL" id="RKR83909.1"/>
    </source>
</evidence>
<protein>
    <submittedName>
        <fullName evidence="3">Uncharacterized protein DUF4174</fullName>
    </submittedName>
</protein>
<dbReference type="RefSeq" id="WP_162847121.1">
    <property type="nucleotide sequence ID" value="NZ_RBKU01000001.1"/>
</dbReference>
<dbReference type="EMBL" id="RBKU01000001">
    <property type="protein sequence ID" value="RKR83909.1"/>
    <property type="molecule type" value="Genomic_DNA"/>
</dbReference>
<feature type="domain" description="DUF4174" evidence="2">
    <location>
        <begin position="25"/>
        <end position="117"/>
    </location>
</feature>
<evidence type="ECO:0000256" key="1">
    <source>
        <dbReference type="ARBA" id="ARBA00022729"/>
    </source>
</evidence>